<dbReference type="KEGG" id="cle:Clole_2175"/>
<dbReference type="InterPro" id="IPR015590">
    <property type="entry name" value="Aldehyde_DH_dom"/>
</dbReference>
<dbReference type="HOGENOM" id="CLU_005391_3_1_9"/>
<feature type="domain" description="Aldehyde dehydrogenase" evidence="8">
    <location>
        <begin position="5"/>
        <end position="424"/>
    </location>
</feature>
<dbReference type="GO" id="GO:0005737">
    <property type="term" value="C:cytoplasm"/>
    <property type="evidence" value="ECO:0007669"/>
    <property type="project" value="TreeGrafter"/>
</dbReference>
<dbReference type="PANTHER" id="PTHR43570">
    <property type="entry name" value="ALDEHYDE DEHYDROGENASE"/>
    <property type="match status" value="1"/>
</dbReference>
<keyword evidence="3" id="KW-0520">NAD</keyword>
<evidence type="ECO:0000256" key="2">
    <source>
        <dbReference type="ARBA" id="ARBA00023002"/>
    </source>
</evidence>
<keyword evidence="2 4" id="KW-0560">Oxidoreductase</keyword>
<dbReference type="SUPFAM" id="SSF53720">
    <property type="entry name" value="ALDH-like"/>
    <property type="match status" value="1"/>
</dbReference>
<evidence type="ECO:0000256" key="4">
    <source>
        <dbReference type="PIRNR" id="PIRNR036492"/>
    </source>
</evidence>
<feature type="active site" evidence="5">
    <location>
        <position position="244"/>
    </location>
</feature>
<dbReference type="FunFam" id="3.40.309.10:FF:000003">
    <property type="entry name" value="Aldehyde dehydrogenase"/>
    <property type="match status" value="1"/>
</dbReference>
<reference evidence="9 10" key="1">
    <citation type="journal article" date="2011" name="J. Bacteriol.">
        <title>Complete genome sequence of the cellulose-degrading bacterium Cellulosilyticum lentocellum.</title>
        <authorList>
            <consortium name="US DOE Joint Genome Institute"/>
            <person name="Miller D.A."/>
            <person name="Suen G."/>
            <person name="Bruce D."/>
            <person name="Copeland A."/>
            <person name="Cheng J.F."/>
            <person name="Detter C."/>
            <person name="Goodwin L.A."/>
            <person name="Han C.S."/>
            <person name="Hauser L.J."/>
            <person name="Land M.L."/>
            <person name="Lapidus A."/>
            <person name="Lucas S."/>
            <person name="Meincke L."/>
            <person name="Pitluck S."/>
            <person name="Tapia R."/>
            <person name="Teshima H."/>
            <person name="Woyke T."/>
            <person name="Fox B.G."/>
            <person name="Angert E.R."/>
            <person name="Currie C.R."/>
        </authorList>
    </citation>
    <scope>NUCLEOTIDE SEQUENCE [LARGE SCALE GENOMIC DNA]</scope>
    <source>
        <strain evidence="10">ATCC 49066 / DSM 5427 / NCIMB 11756 / RHM5</strain>
    </source>
</reference>
<evidence type="ECO:0000313" key="9">
    <source>
        <dbReference type="EMBL" id="ADZ83889.1"/>
    </source>
</evidence>
<keyword evidence="10" id="KW-1185">Reference proteome</keyword>
<protein>
    <recommendedName>
        <fullName evidence="4">Aldehyde dehydrogenase</fullName>
    </recommendedName>
</protein>
<dbReference type="PIRSF" id="PIRSF036492">
    <property type="entry name" value="ALDH"/>
    <property type="match status" value="1"/>
</dbReference>
<evidence type="ECO:0000313" key="10">
    <source>
        <dbReference type="Proteomes" id="UP000008467"/>
    </source>
</evidence>
<sequence>MSSISQCVQDMNHYFYTRKTYDLKLRTYYLKKFKSAILNHQKEIEKALHKDFKKPAFETYLTEIYTTISEINHTLKNLKNWSKPLQYKGVLPVIGGNTKVLKEPYGICLIFSPFNYPFQLAMMPLIGAIAAGNCAIVKPSEYTPATNKVLRMILNEVFPPYYVTLVEGDSMVCTELLNEPLDYVFFTGGIETGKKVMKQASEHLIPVTLELGGKSPVIVDHTADLRLAATRIVWGKFLNAGQTCVAPDYVLVHESVADRLLCYIGFVLQHFYREKKHMAHIINEAHYVRLLQLINEDKIHFGGHFNTDELYIEPTVLYPVAPSDLCMQEEIFGPILPIIPYKRLEEAIHYVQRYPKPLACYLFSKDQKRIDYLLKHLSFGGGCINDTILHVTHPQAPFGGVGYSGMGAYHGYNSFRTFTHEKTVLYSTPRELPFRYPPYDKQLKWIKKMIR</sequence>
<dbReference type="InterPro" id="IPR016162">
    <property type="entry name" value="Ald_DH_N"/>
</dbReference>
<dbReference type="Proteomes" id="UP000008467">
    <property type="component" value="Chromosome"/>
</dbReference>
<dbReference type="eggNOG" id="COG1012">
    <property type="taxonomic scope" value="Bacteria"/>
</dbReference>
<feature type="active site" evidence="5 6">
    <location>
        <position position="210"/>
    </location>
</feature>
<dbReference type="Gene3D" id="3.40.309.10">
    <property type="entry name" value="Aldehyde Dehydrogenase, Chain A, domain 2"/>
    <property type="match status" value="1"/>
</dbReference>
<dbReference type="PROSITE" id="PS00687">
    <property type="entry name" value="ALDEHYDE_DEHYDR_GLU"/>
    <property type="match status" value="1"/>
</dbReference>
<evidence type="ECO:0000256" key="3">
    <source>
        <dbReference type="ARBA" id="ARBA00023027"/>
    </source>
</evidence>
<dbReference type="FunFam" id="3.40.605.10:FF:000004">
    <property type="entry name" value="Aldehyde dehydrogenase"/>
    <property type="match status" value="1"/>
</dbReference>
<dbReference type="STRING" id="642492.Clole_2175"/>
<proteinExistence type="inferred from homology"/>
<dbReference type="Pfam" id="PF00171">
    <property type="entry name" value="Aldedh"/>
    <property type="match status" value="1"/>
</dbReference>
<gene>
    <name evidence="9" type="ordered locus">Clole_2175</name>
</gene>
<evidence type="ECO:0000256" key="5">
    <source>
        <dbReference type="PIRSR" id="PIRSR036492-1"/>
    </source>
</evidence>
<dbReference type="InterPro" id="IPR012394">
    <property type="entry name" value="Aldehyde_DH_NAD(P)"/>
</dbReference>
<dbReference type="InterPro" id="IPR016163">
    <property type="entry name" value="Ald_DH_C"/>
</dbReference>
<organism evidence="9 10">
    <name type="scientific">Cellulosilyticum lentocellum (strain ATCC 49066 / DSM 5427 / NCIMB 11756 / RHM5)</name>
    <name type="common">Clostridium lentocellum</name>
    <dbReference type="NCBI Taxonomy" id="642492"/>
    <lineage>
        <taxon>Bacteria</taxon>
        <taxon>Bacillati</taxon>
        <taxon>Bacillota</taxon>
        <taxon>Clostridia</taxon>
        <taxon>Lachnospirales</taxon>
        <taxon>Cellulosilyticaceae</taxon>
        <taxon>Cellulosilyticum</taxon>
    </lineage>
</organism>
<dbReference type="PROSITE" id="PS00070">
    <property type="entry name" value="ALDEHYDE_DEHYDR_CYS"/>
    <property type="match status" value="1"/>
</dbReference>
<dbReference type="AlphaFoldDB" id="F2JR31"/>
<evidence type="ECO:0000256" key="1">
    <source>
        <dbReference type="ARBA" id="ARBA00009986"/>
    </source>
</evidence>
<dbReference type="InterPro" id="IPR016161">
    <property type="entry name" value="Ald_DH/histidinol_DH"/>
</dbReference>
<dbReference type="InterPro" id="IPR016160">
    <property type="entry name" value="Ald_DH_CS_CYS"/>
</dbReference>
<name>F2JR31_CELLD</name>
<comment type="similarity">
    <text evidence="1 4 7">Belongs to the aldehyde dehydrogenase family.</text>
</comment>
<evidence type="ECO:0000256" key="7">
    <source>
        <dbReference type="RuleBase" id="RU003345"/>
    </source>
</evidence>
<evidence type="ECO:0000256" key="6">
    <source>
        <dbReference type="PROSITE-ProRule" id="PRU10007"/>
    </source>
</evidence>
<dbReference type="RefSeq" id="WP_013657183.1">
    <property type="nucleotide sequence ID" value="NC_015275.1"/>
</dbReference>
<dbReference type="InterPro" id="IPR029510">
    <property type="entry name" value="Ald_DH_CS_GLU"/>
</dbReference>
<accession>F2JR31</accession>
<dbReference type="EMBL" id="CP002582">
    <property type="protein sequence ID" value="ADZ83889.1"/>
    <property type="molecule type" value="Genomic_DNA"/>
</dbReference>
<dbReference type="PANTHER" id="PTHR43570:SF16">
    <property type="entry name" value="ALDEHYDE DEHYDROGENASE TYPE III, ISOFORM Q"/>
    <property type="match status" value="1"/>
</dbReference>
<dbReference type="GO" id="GO:0004029">
    <property type="term" value="F:aldehyde dehydrogenase (NAD+) activity"/>
    <property type="evidence" value="ECO:0007669"/>
    <property type="project" value="TreeGrafter"/>
</dbReference>
<dbReference type="Gene3D" id="3.40.605.10">
    <property type="entry name" value="Aldehyde Dehydrogenase, Chain A, domain 1"/>
    <property type="match status" value="1"/>
</dbReference>
<evidence type="ECO:0000259" key="8">
    <source>
        <dbReference type="Pfam" id="PF00171"/>
    </source>
</evidence>
<dbReference type="GO" id="GO:0006081">
    <property type="term" value="P:aldehyde metabolic process"/>
    <property type="evidence" value="ECO:0007669"/>
    <property type="project" value="InterPro"/>
</dbReference>